<dbReference type="Proteomes" id="UP000594638">
    <property type="component" value="Unassembled WGS sequence"/>
</dbReference>
<gene>
    <name evidence="3" type="ORF">OLEA9_A001395</name>
</gene>
<evidence type="ECO:0000313" key="4">
    <source>
        <dbReference type="Proteomes" id="UP000594638"/>
    </source>
</evidence>
<dbReference type="EMBL" id="CACTIH010000056">
    <property type="protein sequence ID" value="CAA2944424.1"/>
    <property type="molecule type" value="Genomic_DNA"/>
</dbReference>
<dbReference type="InterPro" id="IPR056122">
    <property type="entry name" value="DUF7705"/>
</dbReference>
<keyword evidence="4" id="KW-1185">Reference proteome</keyword>
<feature type="chain" id="PRO_5035803578" evidence="1">
    <location>
        <begin position="23"/>
        <end position="717"/>
    </location>
</feature>
<dbReference type="AlphaFoldDB" id="A0A8S0PHE8"/>
<evidence type="ECO:0000259" key="2">
    <source>
        <dbReference type="Pfam" id="PF24804"/>
    </source>
</evidence>
<evidence type="ECO:0000313" key="3">
    <source>
        <dbReference type="EMBL" id="CAA2944424.1"/>
    </source>
</evidence>
<dbReference type="PANTHER" id="PTHR33916">
    <property type="entry name" value="EXPANSIN-LIKE EG45 DOMAIN-CONTAINING PROTEIN"/>
    <property type="match status" value="1"/>
</dbReference>
<comment type="caution">
    <text evidence="3">The sequence shown here is derived from an EMBL/GenBank/DDBJ whole genome shotgun (WGS) entry which is preliminary data.</text>
</comment>
<name>A0A8S0PHE8_OLEEU</name>
<sequence length="717" mass="80292">MGVFFLSIFIVFFLLHVRLAHSHIDSGIQLSRENSYGSAIGDPGMKTPNARFGLEAWNFCNEVGMEAPQMGSPRMADCADLHCPLIPDKRSKCEVHHKVNKSDNRLKAGDEFPVSEFKSYRDPDLYAVEKEIYLGSLCEVHDFAEPWYFWMIMLKNGNFDKNTTLCPENGRKVTKIVTDRSFPCFGEGCMNQPLVYHNQSLVVYLGNNASLVGGFYGTYDLDANLSAGSGNNSFFSISWQKNLSTNSWIVSHKLTSSSKYPSLMLYLRADAAKGFNGGYHYSGRGIIRKLLESPNFKVRLTLDIKQGGGSDSQFYLLDIGSCWKNNGDPCDGDVLTDVTRYSEMIINPATTSWCRSDNLVSCPPYHISSTGTVIHRNDTSRFPYSAYHLYCAPGNANYLEKPFDICDPYSNPQAQELVQILPHPEWAMHGYPAKKGDGWIGDSRTWELDVGTLSSRLYFYQDPGTKPAKRVWSSINIGTEIYVSPSGANAEWTLLESPNFKVRLTLDIKQGGGSDSQFYLLDIGSCWKNNGDPCDGDVLTDVTRYSEMIINPATTSWCRSDNLVSCPPYHISSTGTVIHRNDTSRFPYSAYHLYCAPGNANYLEKPFDICDPYSNPQAQELVQILPHPEWAMHGYPAKKGDGWIGDSRTWELDVGTLSSRLYFYQDPGTKPAKRVWSSINIGTEIYVSPSGANAEWTVSDFDILVPKDTKEDGHGYM</sequence>
<protein>
    <submittedName>
        <fullName evidence="3">Uncharacterized protein LOC111374345</fullName>
    </submittedName>
</protein>
<dbReference type="Pfam" id="PF24804">
    <property type="entry name" value="DUF7705"/>
    <property type="match status" value="1"/>
</dbReference>
<evidence type="ECO:0000256" key="1">
    <source>
        <dbReference type="SAM" id="SignalP"/>
    </source>
</evidence>
<dbReference type="PANTHER" id="PTHR33916:SF1">
    <property type="entry name" value="EXPANSIN-LIKE EG45 DOMAIN-CONTAINING PROTEIN"/>
    <property type="match status" value="1"/>
</dbReference>
<keyword evidence="1" id="KW-0732">Signal</keyword>
<feature type="domain" description="DUF7705" evidence="2">
    <location>
        <begin position="38"/>
        <end position="494"/>
    </location>
</feature>
<feature type="signal peptide" evidence="1">
    <location>
        <begin position="1"/>
        <end position="22"/>
    </location>
</feature>
<organism evidence="3 4">
    <name type="scientific">Olea europaea subsp. europaea</name>
    <dbReference type="NCBI Taxonomy" id="158383"/>
    <lineage>
        <taxon>Eukaryota</taxon>
        <taxon>Viridiplantae</taxon>
        <taxon>Streptophyta</taxon>
        <taxon>Embryophyta</taxon>
        <taxon>Tracheophyta</taxon>
        <taxon>Spermatophyta</taxon>
        <taxon>Magnoliopsida</taxon>
        <taxon>eudicotyledons</taxon>
        <taxon>Gunneridae</taxon>
        <taxon>Pentapetalae</taxon>
        <taxon>asterids</taxon>
        <taxon>lamiids</taxon>
        <taxon>Lamiales</taxon>
        <taxon>Oleaceae</taxon>
        <taxon>Oleeae</taxon>
        <taxon>Olea</taxon>
    </lineage>
</organism>
<proteinExistence type="predicted"/>
<reference evidence="3 4" key="1">
    <citation type="submission" date="2019-12" db="EMBL/GenBank/DDBJ databases">
        <authorList>
            <person name="Alioto T."/>
            <person name="Alioto T."/>
            <person name="Gomez Garrido J."/>
        </authorList>
    </citation>
    <scope>NUCLEOTIDE SEQUENCE [LARGE SCALE GENOMIC DNA]</scope>
</reference>
<dbReference type="Gramene" id="OE9A001395T1">
    <property type="protein sequence ID" value="OE9A001395C1"/>
    <property type="gene ID" value="OE9A001395"/>
</dbReference>
<accession>A0A8S0PHE8</accession>
<dbReference type="OrthoDB" id="1901892at2759"/>